<sequence length="871" mass="98336">MKRSFFTICNVVGLSVLFFSCYACAVNPAKVNPDVLTGFKLQDSVLLADRPSEDINGFLPDQIYVKTLTQTFCRDYQFCLVDGRIYYKSMPDAAYSTPGKDESIWTLVNGTGLPYPKNGKDFDVPKRITEISADADSLFVFSSDGEMYQMFTNNNAPEKPFVWLGSFGWPEKIRLTQNQYVKNKRGWSSGTRRQDVLWHEDIFGNPHHYGTMGIETLYFLTEDGQHIRFTDSGLPADFSRSLQGPEDGAFIAENISASASTMFLIDKAGRMYTRLADFDTIGCDPMFFRYTYDKLEQKYTGYDYLSNYAAWGLPSEPWRSQPEIPLEGKARLTRFITILQNGHGNAARELRVAGLDSAGQPGYYSKQIMDEAAADWTFVAAPLSLPEDSFLPVTAAGIPEDAAEHLTGERQEIAYKGFLWQDGARNKGIECSVPDFSMSDGECTLFLTYKDETKQVTLYPVEIWSYMFRSDPGFDGTTKNFFITFSFEPDLFESAYPEFTETLERLFKGKHHAVFSSKASATEKYFKLSVEYRQKLDYELPLSARIDDIQPIAAVSVPEKNSFVFFLTNTRYQSPVQEFAAIPLFYDSPILQYYYSEALWLPPGRSISITNRGVLDRCVEENQTYLKTLQNRLTLYKKYAKRADLSRWGYNVVDLFTTVTFLNQLDFPKIKTVTSFGNQIMDENADTYKTVAESNEWAYSHMFELLELRINAYESIQHAFAKGVREEAVPDGLRNTYIEYYADINLPRSLAGVTELPGTSYAAMYQLTNTPMFPGFCVMLGDEDSTSIFVELKDSAETVFSLKHAVSKEHPVSFPAKLHVFTDRGGDSEIIKAISGKSAKVIWDGTKLSVTVRAGLFGSKTVFAGSTGTAL</sequence>
<dbReference type="AlphaFoldDB" id="F4LP70"/>
<evidence type="ECO:0000313" key="2">
    <source>
        <dbReference type="EMBL" id="AEE15946.1"/>
    </source>
</evidence>
<accession>F4LP70</accession>
<dbReference type="HOGENOM" id="CLU_329529_0_0_12"/>
<dbReference type="PROSITE" id="PS51257">
    <property type="entry name" value="PROKAR_LIPOPROTEIN"/>
    <property type="match status" value="1"/>
</dbReference>
<dbReference type="Proteomes" id="UP000006546">
    <property type="component" value="Chromosome"/>
</dbReference>
<dbReference type="OrthoDB" id="3710702at2"/>
<organism evidence="2 3">
    <name type="scientific">Treponema brennaborense (strain DSM 12168 / CIP 105900 / DD5/3)</name>
    <dbReference type="NCBI Taxonomy" id="906968"/>
    <lineage>
        <taxon>Bacteria</taxon>
        <taxon>Pseudomonadati</taxon>
        <taxon>Spirochaetota</taxon>
        <taxon>Spirochaetia</taxon>
        <taxon>Spirochaetales</taxon>
        <taxon>Treponemataceae</taxon>
        <taxon>Treponema</taxon>
    </lineage>
</organism>
<dbReference type="eggNOG" id="ENOG502ZAQK">
    <property type="taxonomic scope" value="Bacteria"/>
</dbReference>
<feature type="chain" id="PRO_5003316843" description="Lipoprotein" evidence="1">
    <location>
        <begin position="26"/>
        <end position="871"/>
    </location>
</feature>
<dbReference type="EMBL" id="CP002696">
    <property type="protein sequence ID" value="AEE15946.1"/>
    <property type="molecule type" value="Genomic_DNA"/>
</dbReference>
<proteinExistence type="predicted"/>
<dbReference type="KEGG" id="tbe:Trebr_0503"/>
<feature type="signal peptide" evidence="1">
    <location>
        <begin position="1"/>
        <end position="25"/>
    </location>
</feature>
<reference evidence="3" key="1">
    <citation type="submission" date="2011-04" db="EMBL/GenBank/DDBJ databases">
        <title>The complete genome of Treponema brennaborense DSM 12168.</title>
        <authorList>
            <person name="Lucas S."/>
            <person name="Han J."/>
            <person name="Lapidus A."/>
            <person name="Bruce D."/>
            <person name="Goodwin L."/>
            <person name="Pitluck S."/>
            <person name="Peters L."/>
            <person name="Kyrpides N."/>
            <person name="Mavromatis K."/>
            <person name="Ivanova N."/>
            <person name="Mikhailova N."/>
            <person name="Pagani I."/>
            <person name="Teshima H."/>
            <person name="Detter J.C."/>
            <person name="Tapia R."/>
            <person name="Han C."/>
            <person name="Land M."/>
            <person name="Hauser L."/>
            <person name="Markowitz V."/>
            <person name="Cheng J.-F."/>
            <person name="Hugenholtz P."/>
            <person name="Woyke T."/>
            <person name="Wu D."/>
            <person name="Gronow S."/>
            <person name="Wellnitz S."/>
            <person name="Brambilla E."/>
            <person name="Klenk H.-P."/>
            <person name="Eisen J.A."/>
        </authorList>
    </citation>
    <scope>NUCLEOTIDE SEQUENCE [LARGE SCALE GENOMIC DNA]</scope>
    <source>
        <strain evidence="3">DSM 12168 / CIP 105900 / DD5/3</strain>
    </source>
</reference>
<evidence type="ECO:0000256" key="1">
    <source>
        <dbReference type="SAM" id="SignalP"/>
    </source>
</evidence>
<keyword evidence="3" id="KW-1185">Reference proteome</keyword>
<protein>
    <recommendedName>
        <fullName evidence="4">Lipoprotein</fullName>
    </recommendedName>
</protein>
<keyword evidence="1" id="KW-0732">Signal</keyword>
<name>F4LP70_TREBD</name>
<gene>
    <name evidence="2" type="ordered locus">Trebr_0503</name>
</gene>
<evidence type="ECO:0000313" key="3">
    <source>
        <dbReference type="Proteomes" id="UP000006546"/>
    </source>
</evidence>
<evidence type="ECO:0008006" key="4">
    <source>
        <dbReference type="Google" id="ProtNLM"/>
    </source>
</evidence>
<dbReference type="RefSeq" id="WP_013757665.1">
    <property type="nucleotide sequence ID" value="NC_015500.1"/>
</dbReference>